<evidence type="ECO:0000256" key="7">
    <source>
        <dbReference type="ARBA" id="ARBA00022842"/>
    </source>
</evidence>
<evidence type="ECO:0000256" key="3">
    <source>
        <dbReference type="ARBA" id="ARBA00009595"/>
    </source>
</evidence>
<comment type="cofactor">
    <cofactor evidence="2">
        <name>Zn(2+)</name>
        <dbReference type="ChEBI" id="CHEBI:29105"/>
    </cofactor>
</comment>
<dbReference type="SUPFAM" id="SSF55811">
    <property type="entry name" value="Nudix"/>
    <property type="match status" value="1"/>
</dbReference>
<keyword evidence="7" id="KW-0460">Magnesium</keyword>
<evidence type="ECO:0000256" key="4">
    <source>
        <dbReference type="ARBA" id="ARBA00012381"/>
    </source>
</evidence>
<comment type="similarity">
    <text evidence="3">Belongs to the Nudix hydrolase family. NudC subfamily.</text>
</comment>
<dbReference type="Proteomes" id="UP000011760">
    <property type="component" value="Chromosome"/>
</dbReference>
<dbReference type="HOGENOM" id="CLU_037162_0_3_11"/>
<dbReference type="GO" id="GO:0006742">
    <property type="term" value="P:NADP+ catabolic process"/>
    <property type="evidence" value="ECO:0007669"/>
    <property type="project" value="TreeGrafter"/>
</dbReference>
<dbReference type="eggNOG" id="COG2816">
    <property type="taxonomic scope" value="Bacteria"/>
</dbReference>
<name>M1UDU0_9CORY</name>
<dbReference type="AlphaFoldDB" id="M1UDU0"/>
<dbReference type="EC" id="3.6.1.22" evidence="4"/>
<dbReference type="PANTHER" id="PTHR42904:SF6">
    <property type="entry name" value="NAD-CAPPED RNA HYDROLASE NUDT12"/>
    <property type="match status" value="1"/>
</dbReference>
<evidence type="ECO:0000256" key="5">
    <source>
        <dbReference type="ARBA" id="ARBA00022723"/>
    </source>
</evidence>
<evidence type="ECO:0000313" key="11">
    <source>
        <dbReference type="EMBL" id="AGG66155.1"/>
    </source>
</evidence>
<dbReference type="InterPro" id="IPR000086">
    <property type="entry name" value="NUDIX_hydrolase_dom"/>
</dbReference>
<dbReference type="RefSeq" id="WP_015650593.1">
    <property type="nucleotide sequence ID" value="NC_020506.1"/>
</dbReference>
<comment type="catalytic activity">
    <reaction evidence="9">
        <text>a 5'-end NAD(+)-phospho-ribonucleoside in mRNA + H2O = a 5'-end phospho-adenosine-phospho-ribonucleoside in mRNA + beta-nicotinamide D-ribonucleotide + 2 H(+)</text>
        <dbReference type="Rhea" id="RHEA:60876"/>
        <dbReference type="Rhea" id="RHEA-COMP:15698"/>
        <dbReference type="Rhea" id="RHEA-COMP:15719"/>
        <dbReference type="ChEBI" id="CHEBI:14649"/>
        <dbReference type="ChEBI" id="CHEBI:15377"/>
        <dbReference type="ChEBI" id="CHEBI:15378"/>
        <dbReference type="ChEBI" id="CHEBI:144029"/>
        <dbReference type="ChEBI" id="CHEBI:144051"/>
    </reaction>
    <physiologicalReaction direction="left-to-right" evidence="9">
        <dbReference type="Rhea" id="RHEA:60877"/>
    </physiologicalReaction>
</comment>
<dbReference type="KEGG" id="ccn:H924_03535"/>
<dbReference type="InterPro" id="IPR049734">
    <property type="entry name" value="NudC-like_C"/>
</dbReference>
<accession>M1UDU0</accession>
<evidence type="ECO:0000259" key="10">
    <source>
        <dbReference type="PROSITE" id="PS51462"/>
    </source>
</evidence>
<evidence type="ECO:0000313" key="12">
    <source>
        <dbReference type="Proteomes" id="UP000011760"/>
    </source>
</evidence>
<protein>
    <recommendedName>
        <fullName evidence="4">NAD(+) diphosphatase</fullName>
        <ecNumber evidence="4">3.6.1.22</ecNumber>
    </recommendedName>
</protein>
<keyword evidence="6 11" id="KW-0378">Hydrolase</keyword>
<sequence length="239" mass="26109">MRILPIGPNDEIAVLNGTAVFVEKHSGEVLPVAPELGAVRVSLAEIEALGQARAPRDVRDRDVAACVSLLRNRELVRFDPFDGSELSYHEPGVAYGASGRPHFPRLDPAVIGIVELRGEDRLLLGMNAARQTRFSLIAGYVSHGESLEEAFEREVFEEAARRVSEISYVASQPWPVSGSLMLGMRGVTEDELPQGETDGELSQTIWASPLEIIDNKIPLAPPGSIAHDMIHAWARSKQQ</sequence>
<evidence type="ECO:0000256" key="9">
    <source>
        <dbReference type="ARBA" id="ARBA00023679"/>
    </source>
</evidence>
<keyword evidence="5" id="KW-0479">Metal-binding</keyword>
<gene>
    <name evidence="11" type="ORF">H924_03535</name>
</gene>
<evidence type="ECO:0000256" key="8">
    <source>
        <dbReference type="ARBA" id="ARBA00023027"/>
    </source>
</evidence>
<keyword evidence="12" id="KW-1185">Reference proteome</keyword>
<dbReference type="OrthoDB" id="9791656at2"/>
<evidence type="ECO:0000256" key="1">
    <source>
        <dbReference type="ARBA" id="ARBA00001946"/>
    </source>
</evidence>
<dbReference type="GO" id="GO:0046872">
    <property type="term" value="F:metal ion binding"/>
    <property type="evidence" value="ECO:0007669"/>
    <property type="project" value="UniProtKB-KW"/>
</dbReference>
<evidence type="ECO:0000256" key="2">
    <source>
        <dbReference type="ARBA" id="ARBA00001947"/>
    </source>
</evidence>
<dbReference type="InterPro" id="IPR015797">
    <property type="entry name" value="NUDIX_hydrolase-like_dom_sf"/>
</dbReference>
<organism evidence="11 12">
    <name type="scientific">Corynebacterium callunae DSM 20147</name>
    <dbReference type="NCBI Taxonomy" id="1121353"/>
    <lineage>
        <taxon>Bacteria</taxon>
        <taxon>Bacillati</taxon>
        <taxon>Actinomycetota</taxon>
        <taxon>Actinomycetes</taxon>
        <taxon>Mycobacteriales</taxon>
        <taxon>Corynebacteriaceae</taxon>
        <taxon>Corynebacterium</taxon>
    </lineage>
</organism>
<proteinExistence type="inferred from homology"/>
<dbReference type="EMBL" id="CP004354">
    <property type="protein sequence ID" value="AGG66155.1"/>
    <property type="molecule type" value="Genomic_DNA"/>
</dbReference>
<dbReference type="PATRIC" id="fig|1121353.3.peg.726"/>
<dbReference type="PROSITE" id="PS51462">
    <property type="entry name" value="NUDIX"/>
    <property type="match status" value="1"/>
</dbReference>
<feature type="domain" description="Nudix hydrolase" evidence="10">
    <location>
        <begin position="105"/>
        <end position="231"/>
    </location>
</feature>
<dbReference type="PANTHER" id="PTHR42904">
    <property type="entry name" value="NUDIX HYDROLASE, NUDC SUBFAMILY"/>
    <property type="match status" value="1"/>
</dbReference>
<comment type="cofactor">
    <cofactor evidence="1">
        <name>Mg(2+)</name>
        <dbReference type="ChEBI" id="CHEBI:18420"/>
    </cofactor>
</comment>
<keyword evidence="8" id="KW-0520">NAD</keyword>
<dbReference type="GO" id="GO:0019677">
    <property type="term" value="P:NAD+ catabolic process"/>
    <property type="evidence" value="ECO:0007669"/>
    <property type="project" value="TreeGrafter"/>
</dbReference>
<dbReference type="GO" id="GO:0035529">
    <property type="term" value="F:NADH pyrophosphatase activity"/>
    <property type="evidence" value="ECO:0007669"/>
    <property type="project" value="TreeGrafter"/>
</dbReference>
<dbReference type="Gene3D" id="3.90.79.10">
    <property type="entry name" value="Nucleoside Triphosphate Pyrophosphohydrolase"/>
    <property type="match status" value="1"/>
</dbReference>
<dbReference type="GO" id="GO:0005829">
    <property type="term" value="C:cytosol"/>
    <property type="evidence" value="ECO:0007669"/>
    <property type="project" value="TreeGrafter"/>
</dbReference>
<evidence type="ECO:0000256" key="6">
    <source>
        <dbReference type="ARBA" id="ARBA00022801"/>
    </source>
</evidence>
<dbReference type="CDD" id="cd03429">
    <property type="entry name" value="NUDIX_NADH_pyrophosphatase_Nudt13"/>
    <property type="match status" value="1"/>
</dbReference>
<dbReference type="InterPro" id="IPR050241">
    <property type="entry name" value="NAD-cap_RNA_hydrolase_NudC"/>
</dbReference>
<dbReference type="Pfam" id="PF00293">
    <property type="entry name" value="NUDIX"/>
    <property type="match status" value="1"/>
</dbReference>
<reference evidence="11 12" key="1">
    <citation type="submission" date="2013-02" db="EMBL/GenBank/DDBJ databases">
        <title>The complete genome sequence of Corynebacterium callunae DSM 20147.</title>
        <authorList>
            <person name="Ruckert C."/>
            <person name="Albersmeier A."/>
            <person name="Kalinowski J."/>
        </authorList>
    </citation>
    <scope>NUCLEOTIDE SEQUENCE [LARGE SCALE GENOMIC DNA]</scope>
    <source>
        <strain evidence="11 12">DSM 20147</strain>
    </source>
</reference>
<dbReference type="STRING" id="1121353.H924_03535"/>